<evidence type="ECO:0000256" key="9">
    <source>
        <dbReference type="ARBA" id="ARBA00022984"/>
    </source>
</evidence>
<dbReference type="GO" id="GO:0051301">
    <property type="term" value="P:cell division"/>
    <property type="evidence" value="ECO:0007669"/>
    <property type="project" value="UniProtKB-KW"/>
</dbReference>
<feature type="transmembrane region" description="Helical" evidence="21">
    <location>
        <begin position="340"/>
        <end position="361"/>
    </location>
</feature>
<evidence type="ECO:0000256" key="4">
    <source>
        <dbReference type="ARBA" id="ARBA00022618"/>
    </source>
</evidence>
<feature type="transmembrane region" description="Helical" evidence="21">
    <location>
        <begin position="167"/>
        <end position="184"/>
    </location>
</feature>
<feature type="transmembrane region" description="Helical" evidence="21">
    <location>
        <begin position="311"/>
        <end position="334"/>
    </location>
</feature>
<keyword evidence="9" id="KW-0573">Peptidoglycan synthesis</keyword>
<feature type="transmembrane region" description="Helical" evidence="21">
    <location>
        <begin position="191"/>
        <end position="211"/>
    </location>
</feature>
<evidence type="ECO:0000256" key="1">
    <source>
        <dbReference type="ARBA" id="ARBA00004651"/>
    </source>
</evidence>
<dbReference type="EMBL" id="MFQH01000004">
    <property type="protein sequence ID" value="OGH78639.1"/>
    <property type="molecule type" value="Genomic_DNA"/>
</dbReference>
<keyword evidence="3" id="KW-1003">Cell membrane</keyword>
<dbReference type="GO" id="GO:0015648">
    <property type="term" value="F:lipid-linked peptidoglycan transporter activity"/>
    <property type="evidence" value="ECO:0007669"/>
    <property type="project" value="TreeGrafter"/>
</dbReference>
<dbReference type="GO" id="GO:0032153">
    <property type="term" value="C:cell division site"/>
    <property type="evidence" value="ECO:0007669"/>
    <property type="project" value="TreeGrafter"/>
</dbReference>
<evidence type="ECO:0000256" key="12">
    <source>
        <dbReference type="ARBA" id="ARBA00023306"/>
    </source>
</evidence>
<keyword evidence="8" id="KW-0133">Cell shape</keyword>
<feature type="transmembrane region" description="Helical" evidence="21">
    <location>
        <begin position="115"/>
        <end position="132"/>
    </location>
</feature>
<feature type="transmembrane region" description="Helical" evidence="21">
    <location>
        <begin position="44"/>
        <end position="64"/>
    </location>
</feature>
<comment type="subcellular location">
    <subcellularLocation>
        <location evidence="1">Cell membrane</location>
        <topology evidence="1">Multi-pass membrane protein</topology>
    </subcellularLocation>
</comment>
<evidence type="ECO:0000256" key="7">
    <source>
        <dbReference type="ARBA" id="ARBA00022692"/>
    </source>
</evidence>
<evidence type="ECO:0000256" key="19">
    <source>
        <dbReference type="ARBA" id="ARBA00044770"/>
    </source>
</evidence>
<evidence type="ECO:0000256" key="11">
    <source>
        <dbReference type="ARBA" id="ARBA00023136"/>
    </source>
</evidence>
<sequence length="370" mass="40754">MERRGQPDYQLLGLTLVLLIFGLLVLTSASSIIALHIFNDSYYFVKHQIFFGLIPGILVGYFFYKIPTAQWQNNAVFIMGVSLTILVAVLIPGVGETYDKNARSWINLFGFSFQPAEFVKLGLILFFSAYLLKHKEHLANWQQGFFPALIVGLLPVGLLMLQPDVGTASIIFTLVVALLFFAGARLKHITALLVLGIIGFASMVAIAPYRLDRLTTFLHPELDPLGVGYQINQAYLAIGSGGIFGLGLGHSRQKFQYLPEVHADSIFAILAEEGGFMVTLIFIFILYFWLRRLFILAKNTSNDYDRLLVSGIAAWIMSQSFLNIGAIIGLLPLTGVPLPLVSHGGTSLLTTLAALGIVARVSQSANWRTK</sequence>
<evidence type="ECO:0000256" key="10">
    <source>
        <dbReference type="ARBA" id="ARBA00022989"/>
    </source>
</evidence>
<proteinExistence type="inferred from homology"/>
<evidence type="ECO:0000256" key="13">
    <source>
        <dbReference type="ARBA" id="ARBA00023316"/>
    </source>
</evidence>
<evidence type="ECO:0000256" key="15">
    <source>
        <dbReference type="ARBA" id="ARBA00033270"/>
    </source>
</evidence>
<dbReference type="InterPro" id="IPR013437">
    <property type="entry name" value="FtsW"/>
</dbReference>
<feature type="transmembrane region" description="Helical" evidence="21">
    <location>
        <begin position="12"/>
        <end position="38"/>
    </location>
</feature>
<evidence type="ECO:0000256" key="18">
    <source>
        <dbReference type="ARBA" id="ARBA00041418"/>
    </source>
</evidence>
<keyword evidence="6" id="KW-0808">Transferase</keyword>
<dbReference type="GO" id="GO:0009252">
    <property type="term" value="P:peptidoglycan biosynthetic process"/>
    <property type="evidence" value="ECO:0007669"/>
    <property type="project" value="UniProtKB-KW"/>
</dbReference>
<reference evidence="22 23" key="1">
    <citation type="journal article" date="2016" name="Nat. Commun.">
        <title>Thousands of microbial genomes shed light on interconnected biogeochemical processes in an aquifer system.</title>
        <authorList>
            <person name="Anantharaman K."/>
            <person name="Brown C.T."/>
            <person name="Hug L.A."/>
            <person name="Sharon I."/>
            <person name="Castelle C.J."/>
            <person name="Probst A.J."/>
            <person name="Thomas B.C."/>
            <person name="Singh A."/>
            <person name="Wilkins M.J."/>
            <person name="Karaoz U."/>
            <person name="Brodie E.L."/>
            <person name="Williams K.H."/>
            <person name="Hubbard S.S."/>
            <person name="Banfield J.F."/>
        </authorList>
    </citation>
    <scope>NUCLEOTIDE SEQUENCE [LARGE SCALE GENOMIC DNA]</scope>
</reference>
<dbReference type="GO" id="GO:0005886">
    <property type="term" value="C:plasma membrane"/>
    <property type="evidence" value="ECO:0007669"/>
    <property type="project" value="UniProtKB-SubCell"/>
</dbReference>
<evidence type="ECO:0000256" key="17">
    <source>
        <dbReference type="ARBA" id="ARBA00041185"/>
    </source>
</evidence>
<evidence type="ECO:0000256" key="5">
    <source>
        <dbReference type="ARBA" id="ARBA00022676"/>
    </source>
</evidence>
<evidence type="ECO:0000256" key="21">
    <source>
        <dbReference type="SAM" id="Phobius"/>
    </source>
</evidence>
<keyword evidence="13" id="KW-0961">Cell wall biogenesis/degradation</keyword>
<name>A0A1F6N3Y8_9BACT</name>
<feature type="transmembrane region" description="Helical" evidence="21">
    <location>
        <begin position="144"/>
        <end position="161"/>
    </location>
</feature>
<feature type="transmembrane region" description="Helical" evidence="21">
    <location>
        <begin position="266"/>
        <end position="290"/>
    </location>
</feature>
<evidence type="ECO:0000313" key="23">
    <source>
        <dbReference type="Proteomes" id="UP000177040"/>
    </source>
</evidence>
<keyword evidence="5" id="KW-0328">Glycosyltransferase</keyword>
<evidence type="ECO:0000256" key="16">
    <source>
        <dbReference type="ARBA" id="ARBA00038053"/>
    </source>
</evidence>
<evidence type="ECO:0000313" key="22">
    <source>
        <dbReference type="EMBL" id="OGH78639.1"/>
    </source>
</evidence>
<dbReference type="InterPro" id="IPR001182">
    <property type="entry name" value="FtsW/RodA"/>
</dbReference>
<keyword evidence="12" id="KW-0131">Cell cycle</keyword>
<accession>A0A1F6N3Y8</accession>
<evidence type="ECO:0000256" key="3">
    <source>
        <dbReference type="ARBA" id="ARBA00022475"/>
    </source>
</evidence>
<organism evidence="22 23">
    <name type="scientific">Candidatus Magasanikbacteria bacterium RIFCSPLOWO2_01_FULL_40_15</name>
    <dbReference type="NCBI Taxonomy" id="1798686"/>
    <lineage>
        <taxon>Bacteria</taxon>
        <taxon>Candidatus Magasanikiibacteriota</taxon>
    </lineage>
</organism>
<keyword evidence="4 22" id="KW-0132">Cell division</keyword>
<dbReference type="NCBIfam" id="TIGR02614">
    <property type="entry name" value="ftsW"/>
    <property type="match status" value="1"/>
</dbReference>
<evidence type="ECO:0000256" key="14">
    <source>
        <dbReference type="ARBA" id="ARBA00032370"/>
    </source>
</evidence>
<protein>
    <recommendedName>
        <fullName evidence="17">Probable peptidoglycan glycosyltransferase FtsW</fullName>
        <ecNumber evidence="19">2.4.99.28</ecNumber>
    </recommendedName>
    <alternativeName>
        <fullName evidence="18">Cell division protein FtsW</fullName>
    </alternativeName>
    <alternativeName>
        <fullName evidence="15">Cell wall polymerase</fullName>
    </alternativeName>
    <alternativeName>
        <fullName evidence="14">Peptidoglycan polymerase</fullName>
    </alternativeName>
</protein>
<dbReference type="GO" id="GO:0008955">
    <property type="term" value="F:peptidoglycan glycosyltransferase activity"/>
    <property type="evidence" value="ECO:0007669"/>
    <property type="project" value="UniProtKB-EC"/>
</dbReference>
<gene>
    <name evidence="22" type="ORF">A2983_04750</name>
</gene>
<dbReference type="Proteomes" id="UP000177040">
    <property type="component" value="Unassembled WGS sequence"/>
</dbReference>
<comment type="pathway">
    <text evidence="2">Cell wall biogenesis; peptidoglycan biosynthesis.</text>
</comment>
<dbReference type="GO" id="GO:0071555">
    <property type="term" value="P:cell wall organization"/>
    <property type="evidence" value="ECO:0007669"/>
    <property type="project" value="UniProtKB-KW"/>
</dbReference>
<keyword evidence="7 21" id="KW-0812">Transmembrane</keyword>
<dbReference type="PANTHER" id="PTHR30474:SF2">
    <property type="entry name" value="PEPTIDOGLYCAN GLYCOSYLTRANSFERASE FTSW-RELATED"/>
    <property type="match status" value="1"/>
</dbReference>
<evidence type="ECO:0000256" key="2">
    <source>
        <dbReference type="ARBA" id="ARBA00004752"/>
    </source>
</evidence>
<dbReference type="EC" id="2.4.99.28" evidence="19"/>
<keyword evidence="11 21" id="KW-0472">Membrane</keyword>
<comment type="similarity">
    <text evidence="16">Belongs to the SEDS family. FtsW subfamily.</text>
</comment>
<evidence type="ECO:0000256" key="8">
    <source>
        <dbReference type="ARBA" id="ARBA00022960"/>
    </source>
</evidence>
<evidence type="ECO:0000256" key="6">
    <source>
        <dbReference type="ARBA" id="ARBA00022679"/>
    </source>
</evidence>
<comment type="caution">
    <text evidence="22">The sequence shown here is derived from an EMBL/GenBank/DDBJ whole genome shotgun (WGS) entry which is preliminary data.</text>
</comment>
<dbReference type="Pfam" id="PF01098">
    <property type="entry name" value="FTSW_RODA_SPOVE"/>
    <property type="match status" value="1"/>
</dbReference>
<evidence type="ECO:0000256" key="20">
    <source>
        <dbReference type="ARBA" id="ARBA00049902"/>
    </source>
</evidence>
<dbReference type="AlphaFoldDB" id="A0A1F6N3Y8"/>
<feature type="transmembrane region" description="Helical" evidence="21">
    <location>
        <begin position="76"/>
        <end position="95"/>
    </location>
</feature>
<dbReference type="PANTHER" id="PTHR30474">
    <property type="entry name" value="CELL CYCLE PROTEIN"/>
    <property type="match status" value="1"/>
</dbReference>
<keyword evidence="10 21" id="KW-1133">Transmembrane helix</keyword>
<comment type="catalytic activity">
    <reaction evidence="20">
        <text>[GlcNAc-(1-&gt;4)-Mur2Ac(oyl-L-Ala-gamma-D-Glu-L-Lys-D-Ala-D-Ala)](n)-di-trans,octa-cis-undecaprenyl diphosphate + beta-D-GlcNAc-(1-&gt;4)-Mur2Ac(oyl-L-Ala-gamma-D-Glu-L-Lys-D-Ala-D-Ala)-di-trans,octa-cis-undecaprenyl diphosphate = [GlcNAc-(1-&gt;4)-Mur2Ac(oyl-L-Ala-gamma-D-Glu-L-Lys-D-Ala-D-Ala)](n+1)-di-trans,octa-cis-undecaprenyl diphosphate + di-trans,octa-cis-undecaprenyl diphosphate + H(+)</text>
        <dbReference type="Rhea" id="RHEA:23708"/>
        <dbReference type="Rhea" id="RHEA-COMP:9602"/>
        <dbReference type="Rhea" id="RHEA-COMP:9603"/>
        <dbReference type="ChEBI" id="CHEBI:15378"/>
        <dbReference type="ChEBI" id="CHEBI:58405"/>
        <dbReference type="ChEBI" id="CHEBI:60033"/>
        <dbReference type="ChEBI" id="CHEBI:78435"/>
        <dbReference type="EC" id="2.4.99.28"/>
    </reaction>
</comment>
<dbReference type="GO" id="GO:0008360">
    <property type="term" value="P:regulation of cell shape"/>
    <property type="evidence" value="ECO:0007669"/>
    <property type="project" value="UniProtKB-KW"/>
</dbReference>